<evidence type="ECO:0000313" key="2">
    <source>
        <dbReference type="EMBL" id="CAA9307879.1"/>
    </source>
</evidence>
<dbReference type="GO" id="GO:0032259">
    <property type="term" value="P:methylation"/>
    <property type="evidence" value="ECO:0007669"/>
    <property type="project" value="UniProtKB-KW"/>
</dbReference>
<feature type="region of interest" description="Disordered" evidence="1">
    <location>
        <begin position="30"/>
        <end position="73"/>
    </location>
</feature>
<dbReference type="EMBL" id="CADCUB010000016">
    <property type="protein sequence ID" value="CAA9307879.1"/>
    <property type="molecule type" value="Genomic_DNA"/>
</dbReference>
<keyword evidence="2" id="KW-0489">Methyltransferase</keyword>
<name>A0A6J4KJM4_9ACTN</name>
<protein>
    <submittedName>
        <fullName evidence="2">3-demethylubiquinone-9 3-methyltransferase</fullName>
    </submittedName>
</protein>
<proteinExistence type="predicted"/>
<feature type="non-terminal residue" evidence="2">
    <location>
        <position position="160"/>
    </location>
</feature>
<evidence type="ECO:0000256" key="1">
    <source>
        <dbReference type="SAM" id="MobiDB-lite"/>
    </source>
</evidence>
<keyword evidence="2" id="KW-0808">Transferase</keyword>
<gene>
    <name evidence="2" type="ORF">AVDCRST_MAG07-226</name>
</gene>
<sequence>AAHRPQPVVRHRGRAGRAVLRLGVPELAHRQHGAVPRGLARPGRDRHDRRVRAGRPALRGHQRRTAVPLHGGGVVLDHLPDAGGGRPLLAGADRGRPGVAVRVAQGPLRPVLAGRPGRHGRDLRRPRPRAGAARRPGDARDEEARPGSAAGGSRRRPRRL</sequence>
<dbReference type="GO" id="GO:0008168">
    <property type="term" value="F:methyltransferase activity"/>
    <property type="evidence" value="ECO:0007669"/>
    <property type="project" value="UniProtKB-KW"/>
</dbReference>
<feature type="region of interest" description="Disordered" evidence="1">
    <location>
        <begin position="101"/>
        <end position="160"/>
    </location>
</feature>
<reference evidence="2" key="1">
    <citation type="submission" date="2020-02" db="EMBL/GenBank/DDBJ databases">
        <authorList>
            <person name="Meier V. D."/>
        </authorList>
    </citation>
    <scope>NUCLEOTIDE SEQUENCE</scope>
    <source>
        <strain evidence="2">AVDCRST_MAG07</strain>
    </source>
</reference>
<organism evidence="2">
    <name type="scientific">uncultured Frankineae bacterium</name>
    <dbReference type="NCBI Taxonomy" id="437475"/>
    <lineage>
        <taxon>Bacteria</taxon>
        <taxon>Bacillati</taxon>
        <taxon>Actinomycetota</taxon>
        <taxon>Actinomycetes</taxon>
        <taxon>Frankiales</taxon>
        <taxon>environmental samples</taxon>
    </lineage>
</organism>
<keyword evidence="2" id="KW-0830">Ubiquinone</keyword>
<feature type="compositionally biased region" description="Basic residues" evidence="1">
    <location>
        <begin position="49"/>
        <end position="64"/>
    </location>
</feature>
<feature type="non-terminal residue" evidence="2">
    <location>
        <position position="1"/>
    </location>
</feature>
<accession>A0A6J4KJM4</accession>
<dbReference type="AlphaFoldDB" id="A0A6J4KJM4"/>
<feature type="compositionally biased region" description="Basic and acidic residues" evidence="1">
    <location>
        <begin position="135"/>
        <end position="145"/>
    </location>
</feature>